<dbReference type="Proteomes" id="UP000034563">
    <property type="component" value="Unassembled WGS sequence"/>
</dbReference>
<sequence>MASCKNKTLPAGRERNEVSCEQSRGVVAVPVVVEPVVVPVPRPVVEVQIADI</sequence>
<accession>A0A0G1EK61</accession>
<reference evidence="1 2" key="1">
    <citation type="journal article" date="2015" name="Nature">
        <title>rRNA introns, odd ribosomes, and small enigmatic genomes across a large radiation of phyla.</title>
        <authorList>
            <person name="Brown C.T."/>
            <person name="Hug L.A."/>
            <person name="Thomas B.C."/>
            <person name="Sharon I."/>
            <person name="Castelle C.J."/>
            <person name="Singh A."/>
            <person name="Wilkins M.J."/>
            <person name="Williams K.H."/>
            <person name="Banfield J.F."/>
        </authorList>
    </citation>
    <scope>NUCLEOTIDE SEQUENCE [LARGE SCALE GENOMIC DNA]</scope>
</reference>
<evidence type="ECO:0000313" key="1">
    <source>
        <dbReference type="EMBL" id="KKS74948.1"/>
    </source>
</evidence>
<proteinExistence type="predicted"/>
<gene>
    <name evidence="1" type="ORF">UV48_C0023G0001</name>
</gene>
<organism evidence="1 2">
    <name type="scientific">Candidatus Azambacteria bacterium GW2011_GWA2_42_9</name>
    <dbReference type="NCBI Taxonomy" id="1618613"/>
    <lineage>
        <taxon>Bacteria</taxon>
        <taxon>Candidatus Azamiibacteriota</taxon>
    </lineage>
</organism>
<dbReference type="AlphaFoldDB" id="A0A0G1EK61"/>
<dbReference type="EMBL" id="LCEQ01000023">
    <property type="protein sequence ID" value="KKS74948.1"/>
    <property type="molecule type" value="Genomic_DNA"/>
</dbReference>
<name>A0A0G1EK61_9BACT</name>
<evidence type="ECO:0000313" key="2">
    <source>
        <dbReference type="Proteomes" id="UP000034563"/>
    </source>
</evidence>
<comment type="caution">
    <text evidence="1">The sequence shown here is derived from an EMBL/GenBank/DDBJ whole genome shotgun (WGS) entry which is preliminary data.</text>
</comment>
<protein>
    <submittedName>
        <fullName evidence="1">Uncharacterized protein</fullName>
    </submittedName>
</protein>
<feature type="non-terminal residue" evidence="1">
    <location>
        <position position="52"/>
    </location>
</feature>